<evidence type="ECO:0000259" key="4">
    <source>
        <dbReference type="Pfam" id="PF00079"/>
    </source>
</evidence>
<dbReference type="EMBL" id="AY829847">
    <property type="protein sequence ID" value="AAV91461.1"/>
    <property type="molecule type" value="mRNA"/>
</dbReference>
<dbReference type="SUPFAM" id="SSF56574">
    <property type="entry name" value="Serpins"/>
    <property type="match status" value="1"/>
</dbReference>
<evidence type="ECO:0000256" key="2">
    <source>
        <dbReference type="ARBA" id="ARBA00022690"/>
    </source>
</evidence>
<dbReference type="InterPro" id="IPR042178">
    <property type="entry name" value="Serpin_sf_1"/>
</dbReference>
<dbReference type="InterPro" id="IPR036186">
    <property type="entry name" value="Serpin_sf"/>
</dbReference>
<evidence type="ECO:0000256" key="1">
    <source>
        <dbReference type="ARBA" id="ARBA00009500"/>
    </source>
</evidence>
<dbReference type="AlphaFoldDB" id="Q5MGD9"/>
<dbReference type="InterPro" id="IPR023796">
    <property type="entry name" value="Serpin_dom"/>
</dbReference>
<dbReference type="InterPro" id="IPR000215">
    <property type="entry name" value="Serpin_fam"/>
</dbReference>
<proteinExistence type="evidence at transcript level"/>
<dbReference type="Pfam" id="PF00079">
    <property type="entry name" value="Serpin"/>
    <property type="match status" value="1"/>
</dbReference>
<accession>Q5MGD9</accession>
<dbReference type="PANTHER" id="PTHR11461:SF211">
    <property type="entry name" value="GH10112P-RELATED"/>
    <property type="match status" value="1"/>
</dbReference>
<comment type="similarity">
    <text evidence="1">Belongs to the serpin family.</text>
</comment>
<dbReference type="GO" id="GO:0005615">
    <property type="term" value="C:extracellular space"/>
    <property type="evidence" value="ECO:0007669"/>
    <property type="project" value="InterPro"/>
</dbReference>
<dbReference type="InterPro" id="IPR042185">
    <property type="entry name" value="Serpin_sf_2"/>
</dbReference>
<organism evidence="5">
    <name type="scientific">Lonomia obliqua</name>
    <name type="common">Moth</name>
    <dbReference type="NCBI Taxonomy" id="304329"/>
    <lineage>
        <taxon>Eukaryota</taxon>
        <taxon>Metazoa</taxon>
        <taxon>Ecdysozoa</taxon>
        <taxon>Arthropoda</taxon>
        <taxon>Hexapoda</taxon>
        <taxon>Insecta</taxon>
        <taxon>Pterygota</taxon>
        <taxon>Neoptera</taxon>
        <taxon>Endopterygota</taxon>
        <taxon>Lepidoptera</taxon>
        <taxon>Glossata</taxon>
        <taxon>Ditrysia</taxon>
        <taxon>Bombycoidea</taxon>
        <taxon>Saturniidae</taxon>
        <taxon>Hemileucinae</taxon>
        <taxon>Lonomia</taxon>
    </lineage>
</organism>
<evidence type="ECO:0000256" key="3">
    <source>
        <dbReference type="ARBA" id="ARBA00022900"/>
    </source>
</evidence>
<dbReference type="PANTHER" id="PTHR11461">
    <property type="entry name" value="SERINE PROTEASE INHIBITOR, SERPIN"/>
    <property type="match status" value="1"/>
</dbReference>
<protein>
    <submittedName>
        <fullName evidence="5">Serpin 6</fullName>
    </submittedName>
</protein>
<sequence length="255" mass="28562">IGHYGRVSHITSAQLLNTNFKGNSLLVDTLNHKVTWNTVFLGAKTERVPFYNDLGEETSRIDILKIKKRVKVAYLPELKYRVIELPIGYNSRYRLLIGTAHGPGSNLLQIIEALKTDILLNISRKFRFSKIPIDIGIPKCSATTEIDVRSILESIGVKTVWNDFLATSNISNPPAAPSGFIQRATLTIDGPAKPFVQERSNFVPATDDSIEEDTGLDAELGRDFIVNRPFLIGLFDGETYMCLFHIHVFFKKVAI</sequence>
<dbReference type="Gene3D" id="3.30.497.10">
    <property type="entry name" value="Antithrombin, subunit I, domain 2"/>
    <property type="match status" value="1"/>
</dbReference>
<dbReference type="GO" id="GO:0004867">
    <property type="term" value="F:serine-type endopeptidase inhibitor activity"/>
    <property type="evidence" value="ECO:0007669"/>
    <property type="project" value="UniProtKB-KW"/>
</dbReference>
<name>Q5MGD9_LONON</name>
<feature type="domain" description="Serpin" evidence="4">
    <location>
        <begin position="24"/>
        <end position="245"/>
    </location>
</feature>
<keyword evidence="3" id="KW-0722">Serine protease inhibitor</keyword>
<dbReference type="Gene3D" id="2.30.39.10">
    <property type="entry name" value="Alpha-1-antitrypsin, domain 1"/>
    <property type="match status" value="1"/>
</dbReference>
<evidence type="ECO:0000313" key="5">
    <source>
        <dbReference type="EMBL" id="AAV91461.1"/>
    </source>
</evidence>
<keyword evidence="2" id="KW-0646">Protease inhibitor</keyword>
<feature type="non-terminal residue" evidence="5">
    <location>
        <position position="1"/>
    </location>
</feature>
<reference evidence="5" key="1">
    <citation type="journal article" date="2005" name="Gene">
        <title>A catalog for the transcripts from the venomous structures of the caterpillar Lonomia obliqua: identification of the proteins potentially involved in the coagulation disorder and hemorrhagic syndrome.</title>
        <authorList>
            <person name="Veiga A.B.G."/>
            <person name="Ribeiro J.M.C."/>
            <person name="Guimaraes J.A."/>
            <person name="Francischetti I.M.B."/>
        </authorList>
    </citation>
    <scope>NUCLEOTIDE SEQUENCE</scope>
    <source>
        <tissue evidence="5">Spicule</tissue>
    </source>
</reference>